<feature type="transmembrane region" description="Helical" evidence="6">
    <location>
        <begin position="38"/>
        <end position="60"/>
    </location>
</feature>
<feature type="transmembrane region" description="Helical" evidence="6">
    <location>
        <begin position="111"/>
        <end position="131"/>
    </location>
</feature>
<reference evidence="8 9" key="1">
    <citation type="journal article" date="2023" name="Commun. Biol.">
        <title>Reorganization of the ancestral sex-determining regions during the evolution of trioecy in Pleodorina starrii.</title>
        <authorList>
            <person name="Takahashi K."/>
            <person name="Suzuki S."/>
            <person name="Kawai-Toyooka H."/>
            <person name="Yamamoto K."/>
            <person name="Hamaji T."/>
            <person name="Ootsuki R."/>
            <person name="Yamaguchi H."/>
            <person name="Kawachi M."/>
            <person name="Higashiyama T."/>
            <person name="Nozaki H."/>
        </authorList>
    </citation>
    <scope>NUCLEOTIDE SEQUENCE [LARGE SCALE GENOMIC DNA]</scope>
    <source>
        <strain evidence="8 9">NIES-4479</strain>
    </source>
</reference>
<feature type="transmembrane region" description="Helical" evidence="6">
    <location>
        <begin position="438"/>
        <end position="463"/>
    </location>
</feature>
<organism evidence="8 9">
    <name type="scientific">Pleodorina starrii</name>
    <dbReference type="NCBI Taxonomy" id="330485"/>
    <lineage>
        <taxon>Eukaryota</taxon>
        <taxon>Viridiplantae</taxon>
        <taxon>Chlorophyta</taxon>
        <taxon>core chlorophytes</taxon>
        <taxon>Chlorophyceae</taxon>
        <taxon>CS clade</taxon>
        <taxon>Chlamydomonadales</taxon>
        <taxon>Volvocaceae</taxon>
        <taxon>Pleodorina</taxon>
    </lineage>
</organism>
<comment type="function">
    <text evidence="6">Choline transporter.</text>
</comment>
<dbReference type="PANTHER" id="PTHR12385:SF98">
    <property type="entry name" value="CHOLINE TRANSPORTER-LIKE PROTEIN"/>
    <property type="match status" value="1"/>
</dbReference>
<feature type="compositionally biased region" description="Pro residues" evidence="7">
    <location>
        <begin position="596"/>
        <end position="605"/>
    </location>
</feature>
<feature type="transmembrane region" description="Helical" evidence="6">
    <location>
        <begin position="138"/>
        <end position="159"/>
    </location>
</feature>
<feature type="region of interest" description="Disordered" evidence="7">
    <location>
        <begin position="589"/>
        <end position="614"/>
    </location>
</feature>
<dbReference type="AlphaFoldDB" id="A0A9W6F3B2"/>
<keyword evidence="9" id="KW-1185">Reference proteome</keyword>
<evidence type="ECO:0000313" key="9">
    <source>
        <dbReference type="Proteomes" id="UP001165080"/>
    </source>
</evidence>
<proteinExistence type="inferred from homology"/>
<evidence type="ECO:0000256" key="4">
    <source>
        <dbReference type="ARBA" id="ARBA00022989"/>
    </source>
</evidence>
<evidence type="ECO:0000313" key="8">
    <source>
        <dbReference type="EMBL" id="GLC54285.1"/>
    </source>
</evidence>
<comment type="subcellular location">
    <subcellularLocation>
        <location evidence="6">Cell membrane</location>
        <topology evidence="6">Multi-pass membrane protein</topology>
    </subcellularLocation>
    <subcellularLocation>
        <location evidence="1">Membrane</location>
        <topology evidence="1">Multi-pass membrane protein</topology>
    </subcellularLocation>
</comment>
<feature type="transmembrane region" description="Helical" evidence="6">
    <location>
        <begin position="274"/>
        <end position="295"/>
    </location>
</feature>
<comment type="caution">
    <text evidence="8">The sequence shown here is derived from an EMBL/GenBank/DDBJ whole genome shotgun (WGS) entry which is preliminary data.</text>
</comment>
<keyword evidence="5 6" id="KW-0472">Membrane</keyword>
<feature type="transmembrane region" description="Helical" evidence="6">
    <location>
        <begin position="475"/>
        <end position="496"/>
    </location>
</feature>
<accession>A0A9W6F3B2</accession>
<sequence>MSTDASFEPNFGLSYVEAYVPDENAFSYNKCKRPRRDALWTLAYVSLAAITLAGSIPVFLRTDRDTGLYSNRFFNNSTSCDVQRYQQVAWMYNDAEYDPTFMRRFKAEATVWLPATAGLAALGSAAYLLLFSRFPRTLLGALSLGSLVAGLGLSALSFAAGALPAGVVLVACTAGAAGLFLWTGRWVRPLAELMTLAALSLQRNPRLVLAALGIKLVGLLVLAYGFAAFFSAVNYGYVSQNWDAVQRFAVGDENGFCINAQRERIPCCAFMTHAWAYAYAAAAAVFLLWSAALVLQLRTFAAADTLAQSYFAAATPAYSTFTIIGPQTPAGAGGGGGGGAVAASGSVRRALRHCLAASFGSLALAAAALASLRAVRCTSGALMRLRGVGRLLRPLALLTASFSRFVPIAAAITGRPFLPAARAVSELLHRNHLPCYGLWWVPSGVLQAAAALLALAWSGLVFLLTFSSNKQYEPVVLPVSFATAGASFLLMLYGLLFTVGLQLDAVHTLYICYAADVDQQQVTRPDVHAVIRQVPSQALQYHRNALVYGTSSMPQPGAAATAAAAGATPTATPDAVAGGMEQLPAFAGIDGAEAPSPLPGFPGSPPSRLKRRAL</sequence>
<evidence type="ECO:0000256" key="7">
    <source>
        <dbReference type="SAM" id="MobiDB-lite"/>
    </source>
</evidence>
<dbReference type="GO" id="GO:0005886">
    <property type="term" value="C:plasma membrane"/>
    <property type="evidence" value="ECO:0007669"/>
    <property type="project" value="UniProtKB-SubCell"/>
</dbReference>
<dbReference type="InterPro" id="IPR007603">
    <property type="entry name" value="Choline_transptr-like"/>
</dbReference>
<dbReference type="EMBL" id="BRXU01000009">
    <property type="protein sequence ID" value="GLC54285.1"/>
    <property type="molecule type" value="Genomic_DNA"/>
</dbReference>
<evidence type="ECO:0000256" key="2">
    <source>
        <dbReference type="ARBA" id="ARBA00007168"/>
    </source>
</evidence>
<feature type="transmembrane region" description="Helical" evidence="6">
    <location>
        <begin position="395"/>
        <end position="418"/>
    </location>
</feature>
<evidence type="ECO:0000256" key="6">
    <source>
        <dbReference type="RuleBase" id="RU368066"/>
    </source>
</evidence>
<comment type="similarity">
    <text evidence="2 6">Belongs to the CTL (choline transporter-like) family.</text>
</comment>
<protein>
    <recommendedName>
        <fullName evidence="6">Choline transporter-like protein</fullName>
    </recommendedName>
</protein>
<name>A0A9W6F3B2_9CHLO</name>
<evidence type="ECO:0000256" key="1">
    <source>
        <dbReference type="ARBA" id="ARBA00004141"/>
    </source>
</evidence>
<keyword evidence="4 6" id="KW-1133">Transmembrane helix</keyword>
<dbReference type="Pfam" id="PF04515">
    <property type="entry name" value="Choline_transpo"/>
    <property type="match status" value="1"/>
</dbReference>
<evidence type="ECO:0000256" key="5">
    <source>
        <dbReference type="ARBA" id="ARBA00023136"/>
    </source>
</evidence>
<dbReference type="Proteomes" id="UP001165080">
    <property type="component" value="Unassembled WGS sequence"/>
</dbReference>
<feature type="transmembrane region" description="Helical" evidence="6">
    <location>
        <begin position="207"/>
        <end position="233"/>
    </location>
</feature>
<dbReference type="GO" id="GO:0022857">
    <property type="term" value="F:transmembrane transporter activity"/>
    <property type="evidence" value="ECO:0007669"/>
    <property type="project" value="UniProtKB-UniRule"/>
</dbReference>
<keyword evidence="3 6" id="KW-0812">Transmembrane</keyword>
<feature type="transmembrane region" description="Helical" evidence="6">
    <location>
        <begin position="354"/>
        <end position="375"/>
    </location>
</feature>
<feature type="transmembrane region" description="Helical" evidence="6">
    <location>
        <begin position="165"/>
        <end position="187"/>
    </location>
</feature>
<dbReference type="PANTHER" id="PTHR12385">
    <property type="entry name" value="CHOLINE TRANSPORTER-LIKE (SLC FAMILY 44)"/>
    <property type="match status" value="1"/>
</dbReference>
<dbReference type="OrthoDB" id="420519at2759"/>
<evidence type="ECO:0000256" key="3">
    <source>
        <dbReference type="ARBA" id="ARBA00022692"/>
    </source>
</evidence>
<gene>
    <name evidence="8" type="primary">PLEST001755</name>
    <name evidence="8" type="ORF">PLESTB_000843500</name>
</gene>